<dbReference type="Proteomes" id="UP000821845">
    <property type="component" value="Chromosome 9"/>
</dbReference>
<protein>
    <submittedName>
        <fullName evidence="1">Uncharacterized protein</fullName>
    </submittedName>
</protein>
<sequence length="155" mass="16717">MSSIHVTGLMLLVVALGLCSTARGREDGVAGGLDCKFRCPRSQKPMPRALYKSSSNGCGTEAFLLPASALPHPDFEACCNEHDVCYDTCLADKGQCDVAFDSCMKRICDTKVVTGRDSCVSTAELFMSLTRNLGCEPFLKSQKQACVCESDDDEL</sequence>
<organism evidence="1 2">
    <name type="scientific">Hyalomma asiaticum</name>
    <name type="common">Tick</name>
    <dbReference type="NCBI Taxonomy" id="266040"/>
    <lineage>
        <taxon>Eukaryota</taxon>
        <taxon>Metazoa</taxon>
        <taxon>Ecdysozoa</taxon>
        <taxon>Arthropoda</taxon>
        <taxon>Chelicerata</taxon>
        <taxon>Arachnida</taxon>
        <taxon>Acari</taxon>
        <taxon>Parasitiformes</taxon>
        <taxon>Ixodida</taxon>
        <taxon>Ixodoidea</taxon>
        <taxon>Ixodidae</taxon>
        <taxon>Hyalomminae</taxon>
        <taxon>Hyalomma</taxon>
    </lineage>
</organism>
<evidence type="ECO:0000313" key="1">
    <source>
        <dbReference type="EMBL" id="KAH6922643.1"/>
    </source>
</evidence>
<gene>
    <name evidence="1" type="ORF">HPB50_017452</name>
</gene>
<dbReference type="EMBL" id="CM023489">
    <property type="protein sequence ID" value="KAH6922643.1"/>
    <property type="molecule type" value="Genomic_DNA"/>
</dbReference>
<accession>A0ACB7RJP2</accession>
<comment type="caution">
    <text evidence="1">The sequence shown here is derived from an EMBL/GenBank/DDBJ whole genome shotgun (WGS) entry which is preliminary data.</text>
</comment>
<reference evidence="1" key="1">
    <citation type="submission" date="2020-05" db="EMBL/GenBank/DDBJ databases">
        <title>Large-scale comparative analyses of tick genomes elucidate their genetic diversity and vector capacities.</title>
        <authorList>
            <person name="Jia N."/>
            <person name="Wang J."/>
            <person name="Shi W."/>
            <person name="Du L."/>
            <person name="Sun Y."/>
            <person name="Zhan W."/>
            <person name="Jiang J."/>
            <person name="Wang Q."/>
            <person name="Zhang B."/>
            <person name="Ji P."/>
            <person name="Sakyi L.B."/>
            <person name="Cui X."/>
            <person name="Yuan T."/>
            <person name="Jiang B."/>
            <person name="Yang W."/>
            <person name="Lam T.T.-Y."/>
            <person name="Chang Q."/>
            <person name="Ding S."/>
            <person name="Wang X."/>
            <person name="Zhu J."/>
            <person name="Ruan X."/>
            <person name="Zhao L."/>
            <person name="Wei J."/>
            <person name="Que T."/>
            <person name="Du C."/>
            <person name="Cheng J."/>
            <person name="Dai P."/>
            <person name="Han X."/>
            <person name="Huang E."/>
            <person name="Gao Y."/>
            <person name="Liu J."/>
            <person name="Shao H."/>
            <person name="Ye R."/>
            <person name="Li L."/>
            <person name="Wei W."/>
            <person name="Wang X."/>
            <person name="Wang C."/>
            <person name="Yang T."/>
            <person name="Huo Q."/>
            <person name="Li W."/>
            <person name="Guo W."/>
            <person name="Chen H."/>
            <person name="Zhou L."/>
            <person name="Ni X."/>
            <person name="Tian J."/>
            <person name="Zhou Y."/>
            <person name="Sheng Y."/>
            <person name="Liu T."/>
            <person name="Pan Y."/>
            <person name="Xia L."/>
            <person name="Li J."/>
            <person name="Zhao F."/>
            <person name="Cao W."/>
        </authorList>
    </citation>
    <scope>NUCLEOTIDE SEQUENCE</scope>
    <source>
        <strain evidence="1">Hyas-2018</strain>
    </source>
</reference>
<name>A0ACB7RJP2_HYAAI</name>
<proteinExistence type="predicted"/>
<evidence type="ECO:0000313" key="2">
    <source>
        <dbReference type="Proteomes" id="UP000821845"/>
    </source>
</evidence>
<keyword evidence="2" id="KW-1185">Reference proteome</keyword>